<comment type="caution">
    <text evidence="1">The sequence shown here is derived from an EMBL/GenBank/DDBJ whole genome shotgun (WGS) entry which is preliminary data.</text>
</comment>
<dbReference type="EMBL" id="VUOB01000070">
    <property type="protein sequence ID" value="KAA2252991.1"/>
    <property type="molecule type" value="Genomic_DNA"/>
</dbReference>
<reference evidence="1 2" key="2">
    <citation type="submission" date="2019-09" db="EMBL/GenBank/DDBJ databases">
        <authorList>
            <person name="Jin C."/>
        </authorList>
    </citation>
    <scope>NUCLEOTIDE SEQUENCE [LARGE SCALE GENOMIC DNA]</scope>
    <source>
        <strain evidence="1 2">AN110305</strain>
    </source>
</reference>
<dbReference type="AlphaFoldDB" id="A0A5B2WMJ4"/>
<reference evidence="1 2" key="1">
    <citation type="submission" date="2019-09" db="EMBL/GenBank/DDBJ databases">
        <title>Goodfellowia gen. nov., a new genus of the Pseudonocardineae related to Actinoalloteichus, containing Goodfellowia coeruleoviolacea gen. nov., comb. nov. gen. nov., comb. nov.</title>
        <authorList>
            <person name="Labeda D."/>
        </authorList>
    </citation>
    <scope>NUCLEOTIDE SEQUENCE [LARGE SCALE GENOMIC DNA]</scope>
    <source>
        <strain evidence="1 2">AN110305</strain>
    </source>
</reference>
<dbReference type="RefSeq" id="WP_149853971.1">
    <property type="nucleotide sequence ID" value="NZ_VUOB01000070.1"/>
</dbReference>
<organism evidence="1 2">
    <name type="scientific">Solihabitans fulvus</name>
    <dbReference type="NCBI Taxonomy" id="1892852"/>
    <lineage>
        <taxon>Bacteria</taxon>
        <taxon>Bacillati</taxon>
        <taxon>Actinomycetota</taxon>
        <taxon>Actinomycetes</taxon>
        <taxon>Pseudonocardiales</taxon>
        <taxon>Pseudonocardiaceae</taxon>
        <taxon>Solihabitans</taxon>
    </lineage>
</organism>
<protein>
    <recommendedName>
        <fullName evidence="3">Circularly permuted ATP-grasp type 2</fullName>
    </recommendedName>
</protein>
<gene>
    <name evidence="1" type="ORF">F0L68_33905</name>
</gene>
<dbReference type="SUPFAM" id="SSF56059">
    <property type="entry name" value="Glutathione synthetase ATP-binding domain-like"/>
    <property type="match status" value="1"/>
</dbReference>
<proteinExistence type="predicted"/>
<name>A0A5B2WMJ4_9PSEU</name>
<sequence length="455" mass="49611">MNVLEDVAAQGVSGHPWFGRHRLAPAAPVDTIREMLRTEIRDTGWPYQPLLPAAPIALPRASYAELFRATAALLDLVRRTALESAATTSGRLAAYAMPPSEHQLFVADQLVEERYADCVTRPDIVIGPDGPRFLEFNVSGALGGPVETHCRLEVWRKLYADDEGRVPFSYQDPFAVRAEMFRGLSAELAVAPRFALVGSVRDQGVTSTRYFDIEADYLNSHGLTARFFEPEDLHEAWDCPPRLRYPLGLRNFTIPDWVEHGIDTAPVQAALDNGCLLVGTQTSTFLSSKLTMGLLSEGRPWMSAAERALVEKYLPWTRILADRRTTRGGEEVDLVRFAVRNRELLVLKAGLGMSGKQVLLGREAGEAEWEAAVTTAAETGTSVVQEFVAPGTCRLAMIADGADEPHDVDVAPVFGPLLFGGRPAGVFTRFFGDGTSGIVGILSRQGSSDNCVVAV</sequence>
<accession>A0A5B2WMJ4</accession>
<dbReference type="Proteomes" id="UP000323454">
    <property type="component" value="Unassembled WGS sequence"/>
</dbReference>
<dbReference type="OrthoDB" id="5486793at2"/>
<keyword evidence="2" id="KW-1185">Reference proteome</keyword>
<evidence type="ECO:0000313" key="1">
    <source>
        <dbReference type="EMBL" id="KAA2252991.1"/>
    </source>
</evidence>
<evidence type="ECO:0000313" key="2">
    <source>
        <dbReference type="Proteomes" id="UP000323454"/>
    </source>
</evidence>
<evidence type="ECO:0008006" key="3">
    <source>
        <dbReference type="Google" id="ProtNLM"/>
    </source>
</evidence>